<proteinExistence type="predicted"/>
<comment type="caution">
    <text evidence="2">The sequence shown here is derived from an EMBL/GenBank/DDBJ whole genome shotgun (WGS) entry which is preliminary data.</text>
</comment>
<protein>
    <recommendedName>
        <fullName evidence="4">Helitron helicase-like domain-containing protein</fullName>
    </recommendedName>
</protein>
<evidence type="ECO:0008006" key="4">
    <source>
        <dbReference type="Google" id="ProtNLM"/>
    </source>
</evidence>
<accession>A0A4C1ZSJ7</accession>
<keyword evidence="3" id="KW-1185">Reference proteome</keyword>
<name>A0A4C1ZSJ7_EUMVA</name>
<gene>
    <name evidence="2" type="ORF">EVAR_59426_1</name>
</gene>
<dbReference type="Proteomes" id="UP000299102">
    <property type="component" value="Unassembled WGS sequence"/>
</dbReference>
<evidence type="ECO:0000313" key="2">
    <source>
        <dbReference type="EMBL" id="GBP89723.1"/>
    </source>
</evidence>
<reference evidence="2 3" key="1">
    <citation type="journal article" date="2019" name="Commun. Biol.">
        <title>The bagworm genome reveals a unique fibroin gene that provides high tensile strength.</title>
        <authorList>
            <person name="Kono N."/>
            <person name="Nakamura H."/>
            <person name="Ohtoshi R."/>
            <person name="Tomita M."/>
            <person name="Numata K."/>
            <person name="Arakawa K."/>
        </authorList>
    </citation>
    <scope>NUCLEOTIDE SEQUENCE [LARGE SCALE GENOMIC DNA]</scope>
</reference>
<dbReference type="AlphaFoldDB" id="A0A4C1ZSJ7"/>
<feature type="region of interest" description="Disordered" evidence="1">
    <location>
        <begin position="166"/>
        <end position="231"/>
    </location>
</feature>
<organism evidence="2 3">
    <name type="scientific">Eumeta variegata</name>
    <name type="common">Bagworm moth</name>
    <name type="synonym">Eumeta japonica</name>
    <dbReference type="NCBI Taxonomy" id="151549"/>
    <lineage>
        <taxon>Eukaryota</taxon>
        <taxon>Metazoa</taxon>
        <taxon>Ecdysozoa</taxon>
        <taxon>Arthropoda</taxon>
        <taxon>Hexapoda</taxon>
        <taxon>Insecta</taxon>
        <taxon>Pterygota</taxon>
        <taxon>Neoptera</taxon>
        <taxon>Endopterygota</taxon>
        <taxon>Lepidoptera</taxon>
        <taxon>Glossata</taxon>
        <taxon>Ditrysia</taxon>
        <taxon>Tineoidea</taxon>
        <taxon>Psychidae</taxon>
        <taxon>Oiketicinae</taxon>
        <taxon>Eumeta</taxon>
    </lineage>
</organism>
<dbReference type="EMBL" id="BGZK01002023">
    <property type="protein sequence ID" value="GBP89723.1"/>
    <property type="molecule type" value="Genomic_DNA"/>
</dbReference>
<sequence length="231" mass="26125">MYNIEWQKRGLPHVHLLAWNAAEKKKGYRKRNTCAVCISFAANSERQSFVHCNVLARTDIMVPGAKRGRVTSKIYKTKKKTKLQWKDHHLRPLRNSRRVDPPERSWALFSGILKRTGQWRCARSSTAGRPRLGVRHAHESLTSPTHRSVRLYLHILYGLHLSPNARSESLVPTTDKKEDNSPPIIQIDGSDCSHIGPVSAGRDRFKTQALDTATPKPQIPGSKLTGQSVRT</sequence>
<evidence type="ECO:0000313" key="3">
    <source>
        <dbReference type="Proteomes" id="UP000299102"/>
    </source>
</evidence>
<evidence type="ECO:0000256" key="1">
    <source>
        <dbReference type="SAM" id="MobiDB-lite"/>
    </source>
</evidence>